<protein>
    <recommendedName>
        <fullName evidence="3">Nitrogen fixation protein NifZ</fullName>
    </recommendedName>
</protein>
<sequence>MKYADDQEVRVGDVVGLGDDRGGVVVCDIDAGVYMPSDPESAWGYLKRGVMVVFPSYGHIYYENEMEEDAFLIARKRD</sequence>
<reference evidence="1 2" key="1">
    <citation type="submission" date="2019-05" db="EMBL/GenBank/DDBJ databases">
        <title>Whole genome sequence analysis of Cupriavidus campinensis S14E4C strain.</title>
        <authorList>
            <person name="Abbaszade G."/>
            <person name="Szabo A."/>
            <person name="Toumi M."/>
            <person name="Toth E."/>
        </authorList>
    </citation>
    <scope>NUCLEOTIDE SEQUENCE [LARGE SCALE GENOMIC DNA]</scope>
    <source>
        <strain evidence="1 2">S14E4C</strain>
    </source>
</reference>
<accession>A0ABY3EUJ7</accession>
<dbReference type="Proteomes" id="UP000318943">
    <property type="component" value="Unassembled WGS sequence"/>
</dbReference>
<organism evidence="1 2">
    <name type="scientific">Cupriavidus campinensis</name>
    <dbReference type="NCBI Taxonomy" id="151783"/>
    <lineage>
        <taxon>Bacteria</taxon>
        <taxon>Pseudomonadati</taxon>
        <taxon>Pseudomonadota</taxon>
        <taxon>Betaproteobacteria</taxon>
        <taxon>Burkholderiales</taxon>
        <taxon>Burkholderiaceae</taxon>
        <taxon>Cupriavidus</taxon>
    </lineage>
</organism>
<evidence type="ECO:0008006" key="3">
    <source>
        <dbReference type="Google" id="ProtNLM"/>
    </source>
</evidence>
<evidence type="ECO:0000313" key="2">
    <source>
        <dbReference type="Proteomes" id="UP000318943"/>
    </source>
</evidence>
<name>A0ABY3EUJ7_9BURK</name>
<dbReference type="EMBL" id="VCIZ01000001">
    <property type="protein sequence ID" value="TSP14456.1"/>
    <property type="molecule type" value="Genomic_DNA"/>
</dbReference>
<comment type="caution">
    <text evidence="1">The sequence shown here is derived from an EMBL/GenBank/DDBJ whole genome shotgun (WGS) entry which is preliminary data.</text>
</comment>
<evidence type="ECO:0000313" key="1">
    <source>
        <dbReference type="EMBL" id="TSP14456.1"/>
    </source>
</evidence>
<proteinExistence type="predicted"/>
<gene>
    <name evidence="1" type="ORF">FGG12_02030</name>
</gene>
<dbReference type="RefSeq" id="WP_144195678.1">
    <property type="nucleotide sequence ID" value="NZ_VCIZ01000001.1"/>
</dbReference>
<keyword evidence="2" id="KW-1185">Reference proteome</keyword>